<dbReference type="EMBL" id="DXEQ01000035">
    <property type="protein sequence ID" value="HIX71664.1"/>
    <property type="molecule type" value="Genomic_DNA"/>
</dbReference>
<dbReference type="InterPro" id="IPR050484">
    <property type="entry name" value="Transf_Hexapept/Carb_Anhydrase"/>
</dbReference>
<dbReference type="Gene3D" id="2.160.10.10">
    <property type="entry name" value="Hexapeptide repeat proteins"/>
    <property type="match status" value="1"/>
</dbReference>
<dbReference type="CDD" id="cd04645">
    <property type="entry name" value="LbH_gamma_CA_like"/>
    <property type="match status" value="1"/>
</dbReference>
<dbReference type="InterPro" id="IPR011004">
    <property type="entry name" value="Trimer_LpxA-like_sf"/>
</dbReference>
<sequence>MAYIKNAVLQGNAWAADGAAVVGNVTIGDESSVWYNAVIRGDEAPIVIGSGSNVQDGAVVHVDKDYPCTIGNSVTIGHNAIIHGCTIGHNTVIGMGAIVMNGAKIGEDCIIGAGSLVTQGTVVPDGMMAFGSPAKVIRPLTEEEKKSNETNAIVYMLKKNIERQR</sequence>
<dbReference type="Proteomes" id="UP000886805">
    <property type="component" value="Unassembled WGS sequence"/>
</dbReference>
<dbReference type="InterPro" id="IPR047324">
    <property type="entry name" value="LbH_gamma_CA-like"/>
</dbReference>
<dbReference type="PANTHER" id="PTHR13061">
    <property type="entry name" value="DYNACTIN SUBUNIT P25"/>
    <property type="match status" value="1"/>
</dbReference>
<organism evidence="1 2">
    <name type="scientific">Candidatus Anaerobutyricum stercoripullorum</name>
    <dbReference type="NCBI Taxonomy" id="2838456"/>
    <lineage>
        <taxon>Bacteria</taxon>
        <taxon>Bacillati</taxon>
        <taxon>Bacillota</taxon>
        <taxon>Clostridia</taxon>
        <taxon>Lachnospirales</taxon>
        <taxon>Lachnospiraceae</taxon>
        <taxon>Anaerobutyricum</taxon>
    </lineage>
</organism>
<name>A0A9D1X2G3_9FIRM</name>
<dbReference type="Pfam" id="PF00132">
    <property type="entry name" value="Hexapep"/>
    <property type="match status" value="1"/>
</dbReference>
<proteinExistence type="predicted"/>
<dbReference type="InterPro" id="IPR001451">
    <property type="entry name" value="Hexapep"/>
</dbReference>
<dbReference type="AlphaFoldDB" id="A0A9D1X2G3"/>
<reference evidence="1" key="2">
    <citation type="submission" date="2021-04" db="EMBL/GenBank/DDBJ databases">
        <authorList>
            <person name="Gilroy R."/>
        </authorList>
    </citation>
    <scope>NUCLEOTIDE SEQUENCE</scope>
    <source>
        <strain evidence="1">ChiSxjej3B15-1167</strain>
    </source>
</reference>
<evidence type="ECO:0000313" key="2">
    <source>
        <dbReference type="Proteomes" id="UP000886805"/>
    </source>
</evidence>
<gene>
    <name evidence="1" type="ORF">H9849_01445</name>
</gene>
<dbReference type="PANTHER" id="PTHR13061:SF29">
    <property type="entry name" value="GAMMA CARBONIC ANHYDRASE-LIKE 1, MITOCHONDRIAL-RELATED"/>
    <property type="match status" value="1"/>
</dbReference>
<accession>A0A9D1X2G3</accession>
<comment type="caution">
    <text evidence="1">The sequence shown here is derived from an EMBL/GenBank/DDBJ whole genome shotgun (WGS) entry which is preliminary data.</text>
</comment>
<protein>
    <submittedName>
        <fullName evidence="1">Gamma carbonic anhydrase family protein</fullName>
    </submittedName>
</protein>
<dbReference type="SUPFAM" id="SSF51161">
    <property type="entry name" value="Trimeric LpxA-like enzymes"/>
    <property type="match status" value="1"/>
</dbReference>
<evidence type="ECO:0000313" key="1">
    <source>
        <dbReference type="EMBL" id="HIX71664.1"/>
    </source>
</evidence>
<reference evidence="1" key="1">
    <citation type="journal article" date="2021" name="PeerJ">
        <title>Extensive microbial diversity within the chicken gut microbiome revealed by metagenomics and culture.</title>
        <authorList>
            <person name="Gilroy R."/>
            <person name="Ravi A."/>
            <person name="Getino M."/>
            <person name="Pursley I."/>
            <person name="Horton D.L."/>
            <person name="Alikhan N.F."/>
            <person name="Baker D."/>
            <person name="Gharbi K."/>
            <person name="Hall N."/>
            <person name="Watson M."/>
            <person name="Adriaenssens E.M."/>
            <person name="Foster-Nyarko E."/>
            <person name="Jarju S."/>
            <person name="Secka A."/>
            <person name="Antonio M."/>
            <person name="Oren A."/>
            <person name="Chaudhuri R.R."/>
            <person name="La Ragione R."/>
            <person name="Hildebrand F."/>
            <person name="Pallen M.J."/>
        </authorList>
    </citation>
    <scope>NUCLEOTIDE SEQUENCE</scope>
    <source>
        <strain evidence="1">ChiSxjej3B15-1167</strain>
    </source>
</reference>